<keyword evidence="1" id="KW-0614">Plasmid</keyword>
<dbReference type="SUPFAM" id="SSF52540">
    <property type="entry name" value="P-loop containing nucleoside triphosphate hydrolases"/>
    <property type="match status" value="1"/>
</dbReference>
<evidence type="ECO:0000313" key="2">
    <source>
        <dbReference type="Proteomes" id="UP000296733"/>
    </source>
</evidence>
<accession>A0A4D6H6T6</accession>
<dbReference type="Proteomes" id="UP000296733">
    <property type="component" value="Plasmid unnamed2"/>
</dbReference>
<sequence length="42" mass="4678">MNIGEGEFIGFLGPNRAGKTTTIRFSSRVTIPLQPLFKRPDD</sequence>
<gene>
    <name evidence="1" type="ORF">DV707_17350</name>
</gene>
<proteinExistence type="predicted"/>
<reference evidence="1 2" key="1">
    <citation type="journal article" date="2019" name="Nat. Commun.">
        <title>A new type of DNA phosphorothioation-based antiviral system in archaea.</title>
        <authorList>
            <person name="Xiong L."/>
            <person name="Liu S."/>
            <person name="Chen S."/>
            <person name="Xiao Y."/>
            <person name="Zhu B."/>
            <person name="Gao Y."/>
            <person name="Zhang Y."/>
            <person name="Chen B."/>
            <person name="Luo J."/>
            <person name="Deng Z."/>
            <person name="Chen X."/>
            <person name="Wang L."/>
            <person name="Chen S."/>
        </authorList>
    </citation>
    <scope>NUCLEOTIDE SEQUENCE [LARGE SCALE GENOMIC DNA]</scope>
    <source>
        <strain evidence="1 2">CGMCC 1.10331</strain>
        <plasmid evidence="1 2">unnamed2</plasmid>
    </source>
</reference>
<evidence type="ECO:0000313" key="1">
    <source>
        <dbReference type="EMBL" id="QCC49489.1"/>
    </source>
</evidence>
<name>A0A4D6H6T6_9EURY</name>
<dbReference type="InterPro" id="IPR027417">
    <property type="entry name" value="P-loop_NTPase"/>
</dbReference>
<organism evidence="1 2">
    <name type="scientific">Halobellus limi</name>
    <dbReference type="NCBI Taxonomy" id="699433"/>
    <lineage>
        <taxon>Archaea</taxon>
        <taxon>Methanobacteriati</taxon>
        <taxon>Methanobacteriota</taxon>
        <taxon>Stenosarchaea group</taxon>
        <taxon>Halobacteria</taxon>
        <taxon>Halobacteriales</taxon>
        <taxon>Haloferacaceae</taxon>
        <taxon>Halobellus</taxon>
    </lineage>
</organism>
<dbReference type="KEGG" id="hlm:DV707_17350"/>
<dbReference type="EMBL" id="CP031313">
    <property type="protein sequence ID" value="QCC49489.1"/>
    <property type="molecule type" value="Genomic_DNA"/>
</dbReference>
<evidence type="ECO:0008006" key="3">
    <source>
        <dbReference type="Google" id="ProtNLM"/>
    </source>
</evidence>
<protein>
    <recommendedName>
        <fullName evidence="3">ATP-binding cassette domain-containing protein</fullName>
    </recommendedName>
</protein>
<geneLocation type="plasmid" evidence="1">
    <name>unnamed2</name>
</geneLocation>
<dbReference type="AlphaFoldDB" id="A0A4D6H6T6"/>